<dbReference type="EMBL" id="BJXB01000023">
    <property type="protein sequence ID" value="GEM48716.1"/>
    <property type="molecule type" value="Genomic_DNA"/>
</dbReference>
<evidence type="ECO:0000313" key="2">
    <source>
        <dbReference type="Proteomes" id="UP000321306"/>
    </source>
</evidence>
<evidence type="ECO:0000313" key="1">
    <source>
        <dbReference type="EMBL" id="GEM48716.1"/>
    </source>
</evidence>
<keyword evidence="2" id="KW-1185">Reference proteome</keyword>
<comment type="caution">
    <text evidence="1">The sequence shown here is derived from an EMBL/GenBank/DDBJ whole genome shotgun (WGS) entry which is preliminary data.</text>
</comment>
<dbReference type="RefSeq" id="WP_146888021.1">
    <property type="nucleotide sequence ID" value="NZ_BJXB01000023.1"/>
</dbReference>
<dbReference type="Proteomes" id="UP000321306">
    <property type="component" value="Unassembled WGS sequence"/>
</dbReference>
<sequence>MTLIPVMPHHALPYTIQTPEDLRNVVTPTRSETERFKLYFAHPRPRRGAYPMHQCWITAWPHHSKTVFMFDPYEGESISTLEQIKPYLDTLTALGWELKQVTEWKIQGNITARVQEPVFIGALKRRTR</sequence>
<gene>
    <name evidence="1" type="ORF">DC3_43510</name>
</gene>
<reference evidence="1 2" key="1">
    <citation type="submission" date="2019-07" db="EMBL/GenBank/DDBJ databases">
        <title>Whole genome shotgun sequence of Deinococcus cellulosilyticus NBRC 106333.</title>
        <authorList>
            <person name="Hosoyama A."/>
            <person name="Uohara A."/>
            <person name="Ohji S."/>
            <person name="Ichikawa N."/>
        </authorList>
    </citation>
    <scope>NUCLEOTIDE SEQUENCE [LARGE SCALE GENOMIC DNA]</scope>
    <source>
        <strain evidence="1 2">NBRC 106333</strain>
    </source>
</reference>
<dbReference type="AlphaFoldDB" id="A0A511N8B8"/>
<name>A0A511N8B8_DEIC1</name>
<accession>A0A511N8B8</accession>
<proteinExistence type="predicted"/>
<organism evidence="1 2">
    <name type="scientific">Deinococcus cellulosilyticus (strain DSM 18568 / NBRC 106333 / KACC 11606 / 5516J-15)</name>
    <dbReference type="NCBI Taxonomy" id="1223518"/>
    <lineage>
        <taxon>Bacteria</taxon>
        <taxon>Thermotogati</taxon>
        <taxon>Deinococcota</taxon>
        <taxon>Deinococci</taxon>
        <taxon>Deinococcales</taxon>
        <taxon>Deinococcaceae</taxon>
        <taxon>Deinococcus</taxon>
    </lineage>
</organism>
<protein>
    <submittedName>
        <fullName evidence="1">Uncharacterized protein</fullName>
    </submittedName>
</protein>